<name>A0ABQ8LYB8_LABRO</name>
<dbReference type="InterPro" id="IPR013762">
    <property type="entry name" value="Integrase-like_cat_sf"/>
</dbReference>
<feature type="transmembrane region" description="Helical" evidence="2">
    <location>
        <begin position="358"/>
        <end position="379"/>
    </location>
</feature>
<keyword evidence="1" id="KW-0233">DNA recombination</keyword>
<evidence type="ECO:0000256" key="2">
    <source>
        <dbReference type="SAM" id="Phobius"/>
    </source>
</evidence>
<protein>
    <submittedName>
        <fullName evidence="3">Uncharacterized protein</fullName>
    </submittedName>
</protein>
<dbReference type="EMBL" id="JACTAM010000016">
    <property type="protein sequence ID" value="KAI2655638.1"/>
    <property type="molecule type" value="Genomic_DNA"/>
</dbReference>
<dbReference type="PANTHER" id="PTHR33066">
    <property type="entry name" value="INTEGRASE_SAM-LIKE_N DOMAIN-CONTAINING PROTEIN"/>
    <property type="match status" value="1"/>
</dbReference>
<proteinExistence type="predicted"/>
<accession>A0ABQ8LYB8</accession>
<evidence type="ECO:0000313" key="4">
    <source>
        <dbReference type="Proteomes" id="UP000830375"/>
    </source>
</evidence>
<dbReference type="Proteomes" id="UP000830375">
    <property type="component" value="Unassembled WGS sequence"/>
</dbReference>
<keyword evidence="4" id="KW-1185">Reference proteome</keyword>
<keyword evidence="2" id="KW-1133">Transmembrane helix</keyword>
<organism evidence="3 4">
    <name type="scientific">Labeo rohita</name>
    <name type="common">Indian major carp</name>
    <name type="synonym">Cyprinus rohita</name>
    <dbReference type="NCBI Taxonomy" id="84645"/>
    <lineage>
        <taxon>Eukaryota</taxon>
        <taxon>Metazoa</taxon>
        <taxon>Chordata</taxon>
        <taxon>Craniata</taxon>
        <taxon>Vertebrata</taxon>
        <taxon>Euteleostomi</taxon>
        <taxon>Actinopterygii</taxon>
        <taxon>Neopterygii</taxon>
        <taxon>Teleostei</taxon>
        <taxon>Ostariophysi</taxon>
        <taxon>Cypriniformes</taxon>
        <taxon>Cyprinidae</taxon>
        <taxon>Labeoninae</taxon>
        <taxon>Labeonini</taxon>
        <taxon>Labeo</taxon>
    </lineage>
</organism>
<sequence>MLQTLKRFRPLFGAPRSLVLPSMVPERDEEAPRNLPPAVVSTLYRTESPPLGGGGLDKHLSASTPKVHSVGSVPSLWRRLPRLCSPLLKSGKSSSPLRQHSCLEFGPVNSHAVLRTRPEYMPKVPTTPFRDQEDDANFILPSTLRITWNELSHSDIPKQLFVCYGGQQKGKAVSKQRFPHWLVDAIRMAYQARGLPCPLGVRAHSTKAVAALAAFANGASLTDICRATGWATPNTFRQVLQVFTQFFKERRCIRLRRKQLVSRSRTALFIPGCPGQLCKICTPNFIGLFSKLSEVFGLPSATPSVVHLTQHLRSLHQGTRVTIRNRDVIKEKTFLALTKWMVSKGGGDVLEQTWVLQMAVYFLAACLFLHYVSVAYRFFVRIQHNALQNVLRQGKW</sequence>
<evidence type="ECO:0000256" key="1">
    <source>
        <dbReference type="ARBA" id="ARBA00023172"/>
    </source>
</evidence>
<keyword evidence="2" id="KW-0472">Membrane</keyword>
<evidence type="ECO:0000313" key="3">
    <source>
        <dbReference type="EMBL" id="KAI2655638.1"/>
    </source>
</evidence>
<dbReference type="Gene3D" id="1.10.443.10">
    <property type="entry name" value="Intergrase catalytic core"/>
    <property type="match status" value="1"/>
</dbReference>
<reference evidence="3 4" key="1">
    <citation type="submission" date="2022-01" db="EMBL/GenBank/DDBJ databases">
        <title>A high-quality chromosome-level genome assembly of rohu carp, Labeo rohita.</title>
        <authorList>
            <person name="Arick M.A. II"/>
            <person name="Hsu C.-Y."/>
            <person name="Magbanua Z."/>
            <person name="Pechanova O."/>
            <person name="Grover C."/>
            <person name="Miller E."/>
            <person name="Thrash A."/>
            <person name="Ezzel L."/>
            <person name="Alam S."/>
            <person name="Benzie J."/>
            <person name="Hamilton M."/>
            <person name="Karsi A."/>
            <person name="Lawrence M.L."/>
            <person name="Peterson D.G."/>
        </authorList>
    </citation>
    <scope>NUCLEOTIDE SEQUENCE [LARGE SCALE GENOMIC DNA]</scope>
    <source>
        <strain evidence="4">BAU-BD-2019</strain>
        <tissue evidence="3">Blood</tissue>
    </source>
</reference>
<comment type="caution">
    <text evidence="3">The sequence shown here is derived from an EMBL/GenBank/DDBJ whole genome shotgun (WGS) entry which is preliminary data.</text>
</comment>
<dbReference type="PANTHER" id="PTHR33066:SF2">
    <property type="entry name" value="FILAGGRIN-2-LIKE"/>
    <property type="match status" value="1"/>
</dbReference>
<keyword evidence="2" id="KW-0812">Transmembrane</keyword>
<gene>
    <name evidence="3" type="ORF">H4Q32_024231</name>
</gene>
<dbReference type="InterPro" id="IPR011010">
    <property type="entry name" value="DNA_brk_join_enz"/>
</dbReference>
<dbReference type="SUPFAM" id="SSF56349">
    <property type="entry name" value="DNA breaking-rejoining enzymes"/>
    <property type="match status" value="1"/>
</dbReference>